<evidence type="ECO:0000313" key="5">
    <source>
        <dbReference type="Proteomes" id="UP000442533"/>
    </source>
</evidence>
<dbReference type="EMBL" id="WMIF01000004">
    <property type="protein sequence ID" value="MTH33922.1"/>
    <property type="molecule type" value="Genomic_DNA"/>
</dbReference>
<feature type="region of interest" description="Disordered" evidence="3">
    <location>
        <begin position="1"/>
        <end position="39"/>
    </location>
</feature>
<name>A0A844GZF1_9RHOB</name>
<dbReference type="RefSeq" id="WP_155063469.1">
    <property type="nucleotide sequence ID" value="NZ_WMIF01000004.1"/>
</dbReference>
<protein>
    <submittedName>
        <fullName evidence="4">Toxic anion resistance protein</fullName>
    </submittedName>
</protein>
<feature type="region of interest" description="Disordered" evidence="3">
    <location>
        <begin position="367"/>
        <end position="386"/>
    </location>
</feature>
<dbReference type="InterPro" id="IPR008863">
    <property type="entry name" value="Toxic_anion-R_TelA"/>
</dbReference>
<evidence type="ECO:0000256" key="3">
    <source>
        <dbReference type="SAM" id="MobiDB-lite"/>
    </source>
</evidence>
<reference evidence="4 5" key="1">
    <citation type="submission" date="2019-11" db="EMBL/GenBank/DDBJ databases">
        <authorList>
            <person name="Dong K."/>
        </authorList>
    </citation>
    <scope>NUCLEOTIDE SEQUENCE [LARGE SCALE GENOMIC DNA]</scope>
    <source>
        <strain evidence="4 5">JCM 17370</strain>
    </source>
</reference>
<dbReference type="PANTHER" id="PTHR38432:SF1">
    <property type="entry name" value="TELA-LIKE PROTEIN SAOUHSC_01408"/>
    <property type="match status" value="1"/>
</dbReference>
<dbReference type="OrthoDB" id="9768858at2"/>
<dbReference type="AlphaFoldDB" id="A0A844GZF1"/>
<evidence type="ECO:0000256" key="1">
    <source>
        <dbReference type="ARBA" id="ARBA00005541"/>
    </source>
</evidence>
<keyword evidence="5" id="KW-1185">Reference proteome</keyword>
<accession>A0A844GZF1</accession>
<evidence type="ECO:0000256" key="2">
    <source>
        <dbReference type="PIRNR" id="PIRNR026508"/>
    </source>
</evidence>
<proteinExistence type="inferred from homology"/>
<dbReference type="Proteomes" id="UP000442533">
    <property type="component" value="Unassembled WGS sequence"/>
</dbReference>
<comment type="caution">
    <text evidence="4">The sequence shown here is derived from an EMBL/GenBank/DDBJ whole genome shotgun (WGS) entry which is preliminary data.</text>
</comment>
<dbReference type="PANTHER" id="PTHR38432">
    <property type="entry name" value="TELA-LIKE PROTEIN SAOUHSC_01408"/>
    <property type="match status" value="1"/>
</dbReference>
<dbReference type="PIRSF" id="PIRSF026508">
    <property type="entry name" value="TelA"/>
    <property type="match status" value="1"/>
</dbReference>
<dbReference type="Pfam" id="PF05816">
    <property type="entry name" value="TelA"/>
    <property type="match status" value="1"/>
</dbReference>
<gene>
    <name evidence="4" type="ORF">GL279_04845</name>
</gene>
<comment type="similarity">
    <text evidence="1 2">Belongs to the TelA family.</text>
</comment>
<organism evidence="4 5">
    <name type="scientific">Paracoccus limosus</name>
    <dbReference type="NCBI Taxonomy" id="913252"/>
    <lineage>
        <taxon>Bacteria</taxon>
        <taxon>Pseudomonadati</taxon>
        <taxon>Pseudomonadota</taxon>
        <taxon>Alphaproteobacteria</taxon>
        <taxon>Rhodobacterales</taxon>
        <taxon>Paracoccaceae</taxon>
        <taxon>Paracoccus</taxon>
    </lineage>
</organism>
<evidence type="ECO:0000313" key="4">
    <source>
        <dbReference type="EMBL" id="MTH33922.1"/>
    </source>
</evidence>
<sequence length="386" mass="42421">MTDQTQASAAAASDEIHSVTSVVLPEPPVPPAADQSANPEIARRKAEIDLGNSGSIVHFGARAQNELQEISQAMLADVKNKDVGPAGESLREIVTTIRGFSVSELDIRRERSWWERLTGRAAPFAKFVANYEQVQTQIDRISADLDAHQHRLLKDIKSLDLLYERTLDFYNELALYIAAGEQKLAEIDRTEIPAAETAVAAAPEEDKTLAAQQLRDLRSVRDDLDRRVHDLKLTRQVTMQSLPSIRLVQENDKSLITKINSTLVNTVPLWETQLAQAVTIRRSAAAASAVKAANDLTNDLLTANAKNLREANATIRTQVERGVFDIDSVKTANAELIATIEDSLRIADEGKTRRAAAEAELQGMERALRDTLASARASRPQPPAQQ</sequence>
<feature type="compositionally biased region" description="Low complexity" evidence="3">
    <location>
        <begin position="1"/>
        <end position="13"/>
    </location>
</feature>